<evidence type="ECO:0000256" key="2">
    <source>
        <dbReference type="ARBA" id="ARBA00012415"/>
    </source>
</evidence>
<feature type="domain" description="Nucleotidyl transferase" evidence="6">
    <location>
        <begin position="7"/>
        <end position="255"/>
    </location>
</feature>
<dbReference type="PANTHER" id="PTHR43197:SF1">
    <property type="entry name" value="UTP--GLUCOSE-1-PHOSPHATE URIDYLYLTRANSFERASE"/>
    <property type="match status" value="1"/>
</dbReference>
<dbReference type="GO" id="GO:0006011">
    <property type="term" value="P:UDP-alpha-D-glucose metabolic process"/>
    <property type="evidence" value="ECO:0007669"/>
    <property type="project" value="InterPro"/>
</dbReference>
<dbReference type="EMBL" id="DF820459">
    <property type="protein sequence ID" value="GAK53369.1"/>
    <property type="molecule type" value="Genomic_DNA"/>
</dbReference>
<name>A0A0S6W4Q4_9BACT</name>
<dbReference type="Gene3D" id="3.90.550.10">
    <property type="entry name" value="Spore Coat Polysaccharide Biosynthesis Protein SpsA, Chain A"/>
    <property type="match status" value="1"/>
</dbReference>
<evidence type="ECO:0000259" key="6">
    <source>
        <dbReference type="Pfam" id="PF00483"/>
    </source>
</evidence>
<dbReference type="GO" id="GO:0003983">
    <property type="term" value="F:UTP:glucose-1-phosphate uridylyltransferase activity"/>
    <property type="evidence" value="ECO:0007669"/>
    <property type="project" value="UniProtKB-EC"/>
</dbReference>
<proteinExistence type="inferred from homology"/>
<protein>
    <recommendedName>
        <fullName evidence="2">UTP--glucose-1-phosphate uridylyltransferase</fullName>
        <ecNumber evidence="2">2.7.7.9</ecNumber>
    </recommendedName>
</protein>
<keyword evidence="3 7" id="KW-0808">Transferase</keyword>
<dbReference type="STRING" id="1499966.U14_04634"/>
<comment type="similarity">
    <text evidence="1">Belongs to the UDPGP type 2 family.</text>
</comment>
<dbReference type="SUPFAM" id="SSF53448">
    <property type="entry name" value="Nucleotide-diphospho-sugar transferases"/>
    <property type="match status" value="1"/>
</dbReference>
<evidence type="ECO:0000256" key="3">
    <source>
        <dbReference type="ARBA" id="ARBA00022679"/>
    </source>
</evidence>
<dbReference type="InterPro" id="IPR005771">
    <property type="entry name" value="GalU_uridylyltTrfase_bac/arc"/>
</dbReference>
<evidence type="ECO:0000313" key="8">
    <source>
        <dbReference type="Proteomes" id="UP000030700"/>
    </source>
</evidence>
<dbReference type="Pfam" id="PF00483">
    <property type="entry name" value="NTP_transferase"/>
    <property type="match status" value="1"/>
</dbReference>
<evidence type="ECO:0000256" key="5">
    <source>
        <dbReference type="ARBA" id="ARBA00048128"/>
    </source>
</evidence>
<dbReference type="Proteomes" id="UP000030700">
    <property type="component" value="Unassembled WGS sequence"/>
</dbReference>
<dbReference type="HOGENOM" id="CLU_029499_1_0_0"/>
<keyword evidence="4" id="KW-0548">Nucleotidyltransferase</keyword>
<comment type="catalytic activity">
    <reaction evidence="5">
        <text>alpha-D-glucose 1-phosphate + UTP + H(+) = UDP-alpha-D-glucose + diphosphate</text>
        <dbReference type="Rhea" id="RHEA:19889"/>
        <dbReference type="ChEBI" id="CHEBI:15378"/>
        <dbReference type="ChEBI" id="CHEBI:33019"/>
        <dbReference type="ChEBI" id="CHEBI:46398"/>
        <dbReference type="ChEBI" id="CHEBI:58601"/>
        <dbReference type="ChEBI" id="CHEBI:58885"/>
        <dbReference type="EC" id="2.7.7.9"/>
    </reaction>
</comment>
<organism evidence="7">
    <name type="scientific">Candidatus Moduliflexus flocculans</name>
    <dbReference type="NCBI Taxonomy" id="1499966"/>
    <lineage>
        <taxon>Bacteria</taxon>
        <taxon>Candidatus Moduliflexota</taxon>
        <taxon>Candidatus Moduliflexia</taxon>
        <taxon>Candidatus Moduliflexales</taxon>
        <taxon>Candidatus Moduliflexaceae</taxon>
    </lineage>
</organism>
<dbReference type="InterPro" id="IPR005835">
    <property type="entry name" value="NTP_transferase_dom"/>
</dbReference>
<gene>
    <name evidence="7" type="ORF">U14_04634</name>
</gene>
<evidence type="ECO:0000256" key="1">
    <source>
        <dbReference type="ARBA" id="ARBA00006890"/>
    </source>
</evidence>
<dbReference type="EC" id="2.7.7.9" evidence="2"/>
<accession>A0A0S6W4Q4</accession>
<evidence type="ECO:0000256" key="4">
    <source>
        <dbReference type="ARBA" id="ARBA00022695"/>
    </source>
</evidence>
<dbReference type="PANTHER" id="PTHR43197">
    <property type="entry name" value="UTP--GLUCOSE-1-PHOSPHATE URIDYLYLTRANSFERASE"/>
    <property type="match status" value="1"/>
</dbReference>
<sequence length="284" mass="31483">MNITKAVITAAGETQRNLPLQTLVDRDGAEKSVLQILIEEVLRAQIEEICLVIRPGDESAYRNVAGGLDGRLHFAYQTEPRGYGHAIACAGEFVGSEPFLHLVGDHLYISRTEKGCAEQLVEIAAVEECAVSSVQATREHLLPFYGAIGGHHEPEKPKLYRIENVIEKPTPTEAEQRLIVSGLRAGYYFCFFGMHVLTPTVMEILQQKLADNAERVTLSDALTELAKREKYLALEQTDWRYDVGVKYGLLNAQLALALSGKDRDDVLSMLLGLFATRELGERGK</sequence>
<evidence type="ECO:0000313" key="7">
    <source>
        <dbReference type="EMBL" id="GAK53369.1"/>
    </source>
</evidence>
<reference evidence="7" key="1">
    <citation type="journal article" date="2015" name="PeerJ">
        <title>First genomic representation of candidate bacterial phylum KSB3 points to enhanced environmental sensing as a trigger of wastewater bulking.</title>
        <authorList>
            <person name="Sekiguchi Y."/>
            <person name="Ohashi A."/>
            <person name="Parks D.H."/>
            <person name="Yamauchi T."/>
            <person name="Tyson G.W."/>
            <person name="Hugenholtz P."/>
        </authorList>
    </citation>
    <scope>NUCLEOTIDE SEQUENCE [LARGE SCALE GENOMIC DNA]</scope>
</reference>
<dbReference type="InterPro" id="IPR029044">
    <property type="entry name" value="Nucleotide-diphossugar_trans"/>
</dbReference>
<dbReference type="AlphaFoldDB" id="A0A0S6W4Q4"/>
<keyword evidence="8" id="KW-1185">Reference proteome</keyword>